<reference evidence="1 2" key="1">
    <citation type="submission" date="2017-05" db="EMBL/GenBank/DDBJ databases">
        <authorList>
            <person name="Varghese N."/>
            <person name="Submissions S."/>
        </authorList>
    </citation>
    <scope>NUCLEOTIDE SEQUENCE [LARGE SCALE GENOMIC DNA]</scope>
    <source>
        <strain evidence="1 2">DSM 29371</strain>
    </source>
</reference>
<dbReference type="EMBL" id="FXTC01000011">
    <property type="protein sequence ID" value="SMO90885.1"/>
    <property type="molecule type" value="Genomic_DNA"/>
</dbReference>
<dbReference type="RefSeq" id="WP_142719449.1">
    <property type="nucleotide sequence ID" value="NZ_FXTC01000011.1"/>
</dbReference>
<accession>A0A521F3W2</accession>
<sequence length="179" mass="20070">MKKLNFIAITLLVLTDCKNETQKAANEITTTAAPRKDSAVTRSIDIEDTAAADKDNLPNIRISENLQTVNSSFSGDFSVTQETEETTTGTAYITYNFSIKKDKAVLATETYHEPIICNGDYKIIENNNNILELYYSGNDKNCQSITPNFKIKKENNTYYIKGVGGEATFNEWIKLDKTK</sequence>
<evidence type="ECO:0000313" key="2">
    <source>
        <dbReference type="Proteomes" id="UP000316916"/>
    </source>
</evidence>
<name>A0A521F3W2_9FLAO</name>
<gene>
    <name evidence="1" type="ORF">SAMN06265171_111106</name>
</gene>
<evidence type="ECO:0000313" key="1">
    <source>
        <dbReference type="EMBL" id="SMO90885.1"/>
    </source>
</evidence>
<proteinExistence type="predicted"/>
<dbReference type="AlphaFoldDB" id="A0A521F3W2"/>
<dbReference type="Proteomes" id="UP000316916">
    <property type="component" value="Unassembled WGS sequence"/>
</dbReference>
<organism evidence="1 2">
    <name type="scientific">Chryseobacterium rhizoplanae</name>
    <dbReference type="NCBI Taxonomy" id="1609531"/>
    <lineage>
        <taxon>Bacteria</taxon>
        <taxon>Pseudomonadati</taxon>
        <taxon>Bacteroidota</taxon>
        <taxon>Flavobacteriia</taxon>
        <taxon>Flavobacteriales</taxon>
        <taxon>Weeksellaceae</taxon>
        <taxon>Chryseobacterium group</taxon>
        <taxon>Chryseobacterium</taxon>
    </lineage>
</organism>
<keyword evidence="2" id="KW-1185">Reference proteome</keyword>
<protein>
    <submittedName>
        <fullName evidence="1">Uncharacterized protein</fullName>
    </submittedName>
</protein>